<feature type="region of interest" description="Disordered" evidence="1">
    <location>
        <begin position="1"/>
        <end position="37"/>
    </location>
</feature>
<dbReference type="AlphaFoldDB" id="A0ABD0KJ37"/>
<evidence type="ECO:0000313" key="3">
    <source>
        <dbReference type="Proteomes" id="UP001519460"/>
    </source>
</evidence>
<feature type="compositionally biased region" description="Polar residues" evidence="1">
    <location>
        <begin position="1"/>
        <end position="24"/>
    </location>
</feature>
<gene>
    <name evidence="2" type="ORF">BaRGS_00021813</name>
</gene>
<protein>
    <submittedName>
        <fullName evidence="2">Uncharacterized protein</fullName>
    </submittedName>
</protein>
<dbReference type="EMBL" id="JACVVK020000171">
    <property type="protein sequence ID" value="KAK7486997.1"/>
    <property type="molecule type" value="Genomic_DNA"/>
</dbReference>
<evidence type="ECO:0000256" key="1">
    <source>
        <dbReference type="SAM" id="MobiDB-lite"/>
    </source>
</evidence>
<proteinExistence type="predicted"/>
<keyword evidence="3" id="KW-1185">Reference proteome</keyword>
<sequence length="132" mass="14101">MADQTQNDHASAFPHSNPNPSVHTPNKPPMTCPGLRSASATAFSHPETLVLFLASRRGSAGLLLCCAERAHVFPHPMSSLYLSNPVGNVDLRPVQPGSKLLLPQCPASSLDAEQGTTFNRQQNYIQTGRGGL</sequence>
<dbReference type="Proteomes" id="UP001519460">
    <property type="component" value="Unassembled WGS sequence"/>
</dbReference>
<comment type="caution">
    <text evidence="2">The sequence shown here is derived from an EMBL/GenBank/DDBJ whole genome shotgun (WGS) entry which is preliminary data.</text>
</comment>
<accession>A0ABD0KJ37</accession>
<evidence type="ECO:0000313" key="2">
    <source>
        <dbReference type="EMBL" id="KAK7486997.1"/>
    </source>
</evidence>
<organism evidence="2 3">
    <name type="scientific">Batillaria attramentaria</name>
    <dbReference type="NCBI Taxonomy" id="370345"/>
    <lineage>
        <taxon>Eukaryota</taxon>
        <taxon>Metazoa</taxon>
        <taxon>Spiralia</taxon>
        <taxon>Lophotrochozoa</taxon>
        <taxon>Mollusca</taxon>
        <taxon>Gastropoda</taxon>
        <taxon>Caenogastropoda</taxon>
        <taxon>Sorbeoconcha</taxon>
        <taxon>Cerithioidea</taxon>
        <taxon>Batillariidae</taxon>
        <taxon>Batillaria</taxon>
    </lineage>
</organism>
<name>A0ABD0KJ37_9CAEN</name>
<reference evidence="2 3" key="1">
    <citation type="journal article" date="2023" name="Sci. Data">
        <title>Genome assembly of the Korean intertidal mud-creeper Batillaria attramentaria.</title>
        <authorList>
            <person name="Patra A.K."/>
            <person name="Ho P.T."/>
            <person name="Jun S."/>
            <person name="Lee S.J."/>
            <person name="Kim Y."/>
            <person name="Won Y.J."/>
        </authorList>
    </citation>
    <scope>NUCLEOTIDE SEQUENCE [LARGE SCALE GENOMIC DNA]</scope>
    <source>
        <strain evidence="2">Wonlab-2016</strain>
    </source>
</reference>